<evidence type="ECO:0000313" key="1">
    <source>
        <dbReference type="EMBL" id="MPN41815.1"/>
    </source>
</evidence>
<dbReference type="AlphaFoldDB" id="A0A645HRY9"/>
<proteinExistence type="predicted"/>
<sequence>MMFEAMAIFLYGLRSHHLTHIASAGRITHHCSTIPEQNDGGMSVFLHIHHDYDLHEMPHVQRVCSRIKSYVELYFFPAKHTAYLFFLGALLDEASFLQHIKNITMFAYIISDKIHVFSSTGSVFFRWHQVQLPAYPAAFCRISYKTPLRLPSLLSKVFCPP</sequence>
<name>A0A645HRY9_9ZZZZ</name>
<gene>
    <name evidence="1" type="ORF">SDC9_189370</name>
</gene>
<protein>
    <submittedName>
        <fullName evidence="1">Uncharacterized protein</fullName>
    </submittedName>
</protein>
<comment type="caution">
    <text evidence="1">The sequence shown here is derived from an EMBL/GenBank/DDBJ whole genome shotgun (WGS) entry which is preliminary data.</text>
</comment>
<dbReference type="EMBL" id="VSSQ01099103">
    <property type="protein sequence ID" value="MPN41815.1"/>
    <property type="molecule type" value="Genomic_DNA"/>
</dbReference>
<accession>A0A645HRY9</accession>
<organism evidence="1">
    <name type="scientific">bioreactor metagenome</name>
    <dbReference type="NCBI Taxonomy" id="1076179"/>
    <lineage>
        <taxon>unclassified sequences</taxon>
        <taxon>metagenomes</taxon>
        <taxon>ecological metagenomes</taxon>
    </lineage>
</organism>
<reference evidence="1" key="1">
    <citation type="submission" date="2019-08" db="EMBL/GenBank/DDBJ databases">
        <authorList>
            <person name="Kucharzyk K."/>
            <person name="Murdoch R.W."/>
            <person name="Higgins S."/>
            <person name="Loffler F."/>
        </authorList>
    </citation>
    <scope>NUCLEOTIDE SEQUENCE</scope>
</reference>